<evidence type="ECO:0000313" key="4">
    <source>
        <dbReference type="Proteomes" id="UP000018874"/>
    </source>
</evidence>
<evidence type="ECO:0000259" key="2">
    <source>
        <dbReference type="PROSITE" id="PS50943"/>
    </source>
</evidence>
<evidence type="ECO:0000313" key="3">
    <source>
        <dbReference type="EMBL" id="ETK07640.1"/>
    </source>
</evidence>
<dbReference type="Proteomes" id="UP000018874">
    <property type="component" value="Unassembled WGS sequence"/>
</dbReference>
<proteinExistence type="predicted"/>
<dbReference type="SUPFAM" id="SSF47413">
    <property type="entry name" value="lambda repressor-like DNA-binding domains"/>
    <property type="match status" value="1"/>
</dbReference>
<accession>W2CKJ2</accession>
<dbReference type="Gene3D" id="1.10.260.40">
    <property type="entry name" value="lambda repressor-like DNA-binding domains"/>
    <property type="match status" value="1"/>
</dbReference>
<feature type="domain" description="HTH cro/C1-type" evidence="2">
    <location>
        <begin position="27"/>
        <end position="81"/>
    </location>
</feature>
<dbReference type="PATRIC" id="fig|1411021.3.peg.2192"/>
<dbReference type="InterPro" id="IPR001387">
    <property type="entry name" value="Cro/C1-type_HTH"/>
</dbReference>
<dbReference type="AlphaFoldDB" id="W2CKJ2"/>
<dbReference type="PANTHER" id="PTHR36924">
    <property type="entry name" value="ANTITOXIN HIGA-1"/>
    <property type="match status" value="1"/>
</dbReference>
<dbReference type="InterPro" id="IPR013430">
    <property type="entry name" value="Toxin_antidote_HigA"/>
</dbReference>
<dbReference type="PROSITE" id="PS50943">
    <property type="entry name" value="HTH_CROC1"/>
    <property type="match status" value="1"/>
</dbReference>
<dbReference type="GO" id="GO:0003677">
    <property type="term" value="F:DNA binding"/>
    <property type="evidence" value="ECO:0007669"/>
    <property type="project" value="UniProtKB-KW"/>
</dbReference>
<dbReference type="Pfam" id="PF01381">
    <property type="entry name" value="HTH_3"/>
    <property type="match status" value="1"/>
</dbReference>
<dbReference type="EMBL" id="AYYD01001276">
    <property type="protein sequence ID" value="ETK07640.1"/>
    <property type="molecule type" value="Genomic_DNA"/>
</dbReference>
<comment type="caution">
    <text evidence="3">The sequence shown here is derived from an EMBL/GenBank/DDBJ whole genome shotgun (WGS) entry which is preliminary data.</text>
</comment>
<protein>
    <submittedName>
        <fullName evidence="3">XRE family transcriptional regulator</fullName>
    </submittedName>
</protein>
<name>W2CKJ2_9BACT</name>
<reference evidence="3 4" key="1">
    <citation type="submission" date="2013-11" db="EMBL/GenBank/DDBJ databases">
        <title>Single cell genomics of uncultured Tannerella BU063 (oral taxon 286).</title>
        <authorList>
            <person name="Beall C.J."/>
            <person name="Campbell A.G."/>
            <person name="Griffen A.L."/>
            <person name="Podar M."/>
            <person name="Leys E.J."/>
        </authorList>
    </citation>
    <scope>NUCLEOTIDE SEQUENCE [LARGE SCALE GENOMIC DNA]</scope>
    <source>
        <strain evidence="3">Cell 6/7/9</strain>
    </source>
</reference>
<keyword evidence="1" id="KW-0238">DNA-binding</keyword>
<organism evidence="3 4">
    <name type="scientific">Tannerella sp. oral taxon BU063 isolate Cell 6/7/9</name>
    <dbReference type="NCBI Taxonomy" id="1411021"/>
    <lineage>
        <taxon>Bacteria</taxon>
        <taxon>Pseudomonadati</taxon>
        <taxon>Bacteroidota</taxon>
        <taxon>Bacteroidia</taxon>
        <taxon>Bacteroidales</taxon>
        <taxon>Tannerellaceae</taxon>
        <taxon>Tannerella</taxon>
    </lineage>
</organism>
<sequence>MGTRDNYKGGNYADMIPFRAVHPGEVLWEEMKERRISKNALAEQLGMPRAMLSDLLKGKRDFTPDFAVKLQELLGIDAESWMNLQAGYWRNVKRIAEREAHQAATTAKTTADPIIEYAV</sequence>
<gene>
    <name evidence="3" type="ORF">T231_15985</name>
</gene>
<dbReference type="InterPro" id="IPR010982">
    <property type="entry name" value="Lambda_DNA-bd_dom_sf"/>
</dbReference>
<dbReference type="SMART" id="SM00530">
    <property type="entry name" value="HTH_XRE"/>
    <property type="match status" value="1"/>
</dbReference>
<dbReference type="CDD" id="cd00093">
    <property type="entry name" value="HTH_XRE"/>
    <property type="match status" value="1"/>
</dbReference>
<dbReference type="PANTHER" id="PTHR36924:SF1">
    <property type="entry name" value="ANTITOXIN HIGA-1"/>
    <property type="match status" value="1"/>
</dbReference>
<evidence type="ECO:0000256" key="1">
    <source>
        <dbReference type="ARBA" id="ARBA00023125"/>
    </source>
</evidence>
<keyword evidence="4" id="KW-1185">Reference proteome</keyword>
<dbReference type="NCBIfam" id="TIGR02607">
    <property type="entry name" value="antidote_HigA"/>
    <property type="match status" value="1"/>
</dbReference>